<dbReference type="RefSeq" id="XP_021886043.1">
    <property type="nucleotide sequence ID" value="XM_022030997.1"/>
</dbReference>
<gene>
    <name evidence="5" type="ORF">BCR41DRAFT_72808</name>
</gene>
<keyword evidence="3" id="KW-0378">Hydrolase</keyword>
<dbReference type="GO" id="GO:0019783">
    <property type="term" value="F:ubiquitin-like protein peptidase activity"/>
    <property type="evidence" value="ECO:0007669"/>
    <property type="project" value="UniProtKB-ARBA"/>
</dbReference>
<evidence type="ECO:0000313" key="6">
    <source>
        <dbReference type="Proteomes" id="UP000193648"/>
    </source>
</evidence>
<comment type="caution">
    <text evidence="5">The sequence shown here is derived from an EMBL/GenBank/DDBJ whole genome shotgun (WGS) entry which is preliminary data.</text>
</comment>
<evidence type="ECO:0000256" key="3">
    <source>
        <dbReference type="ARBA" id="ARBA00022801"/>
    </source>
</evidence>
<evidence type="ECO:0000256" key="2">
    <source>
        <dbReference type="ARBA" id="ARBA00022670"/>
    </source>
</evidence>
<dbReference type="InParanoid" id="A0A1Y2H1C9"/>
<dbReference type="GO" id="GO:0008234">
    <property type="term" value="F:cysteine-type peptidase activity"/>
    <property type="evidence" value="ECO:0007669"/>
    <property type="project" value="InterPro"/>
</dbReference>
<reference evidence="5 6" key="1">
    <citation type="submission" date="2016-07" db="EMBL/GenBank/DDBJ databases">
        <title>Pervasive Adenine N6-methylation of Active Genes in Fungi.</title>
        <authorList>
            <consortium name="DOE Joint Genome Institute"/>
            <person name="Mondo S.J."/>
            <person name="Dannebaum R.O."/>
            <person name="Kuo R.C."/>
            <person name="Labutti K."/>
            <person name="Haridas S."/>
            <person name="Kuo A."/>
            <person name="Salamov A."/>
            <person name="Ahrendt S.R."/>
            <person name="Lipzen A."/>
            <person name="Sullivan W."/>
            <person name="Andreopoulos W.B."/>
            <person name="Clum A."/>
            <person name="Lindquist E."/>
            <person name="Daum C."/>
            <person name="Ramamoorthy G.K."/>
            <person name="Gryganskyi A."/>
            <person name="Culley D."/>
            <person name="Magnuson J.K."/>
            <person name="James T.Y."/>
            <person name="O'Malley M.A."/>
            <person name="Stajich J.E."/>
            <person name="Spatafora J.W."/>
            <person name="Visel A."/>
            <person name="Grigoriev I.V."/>
        </authorList>
    </citation>
    <scope>NUCLEOTIDE SEQUENCE [LARGE SCALE GENOMIC DNA]</scope>
    <source>
        <strain evidence="5 6">NRRL 3116</strain>
    </source>
</reference>
<dbReference type="SUPFAM" id="SSF54001">
    <property type="entry name" value="Cysteine proteinases"/>
    <property type="match status" value="1"/>
</dbReference>
<dbReference type="OrthoDB" id="2447396at2759"/>
<dbReference type="EMBL" id="MCFF01000002">
    <property type="protein sequence ID" value="ORZ28358.1"/>
    <property type="molecule type" value="Genomic_DNA"/>
</dbReference>
<dbReference type="PROSITE" id="PS50600">
    <property type="entry name" value="ULP_PROTEASE"/>
    <property type="match status" value="1"/>
</dbReference>
<evidence type="ECO:0000313" key="5">
    <source>
        <dbReference type="EMBL" id="ORZ28358.1"/>
    </source>
</evidence>
<evidence type="ECO:0000259" key="4">
    <source>
        <dbReference type="PROSITE" id="PS50600"/>
    </source>
</evidence>
<dbReference type="InterPro" id="IPR003653">
    <property type="entry name" value="Peptidase_C48_C"/>
</dbReference>
<feature type="domain" description="Ubiquitin-like protease family profile" evidence="4">
    <location>
        <begin position="175"/>
        <end position="335"/>
    </location>
</feature>
<sequence length="389" mass="43755">MTSANQTPSSGPSTPYSREWREALTGRDLLNWAFPSVTEISEAAIEGIFCKKDENSIIPCSEIATLQTIPSAKNLLYAKRLIGELDTGARTRSHTNEGSWAVRIGSFGNFDKTTIKLLDPIVFEAMDMARGIREMLKWIGDNASSARDPFAVWFRDQLLNAPNIMQLSFRASTHVPLNLSSALFFRNEQYIDDEAIRLVLDLFSEHYTANNQYIFIPPLRIQQWTSSTKYNKSFLWKKEELESGRVEKAFAVVHMQHLDHWGAVQIDFINQELSFGDSLAMNCPITVESGIRKWLVACKIGENKWKRGMGLFRIARQPSTSGSCGIIALNAIEHAVNPSISLWEPQSAVEHRMRMLELVTAYSTVSSLNNYSILDMLSPFGAEGLNAVH</sequence>
<keyword evidence="2" id="KW-0645">Protease</keyword>
<dbReference type="Gene3D" id="3.40.395.10">
    <property type="entry name" value="Adenoviral Proteinase, Chain A"/>
    <property type="match status" value="1"/>
</dbReference>
<dbReference type="GO" id="GO:0006508">
    <property type="term" value="P:proteolysis"/>
    <property type="evidence" value="ECO:0007669"/>
    <property type="project" value="UniProtKB-KW"/>
</dbReference>
<dbReference type="InterPro" id="IPR038765">
    <property type="entry name" value="Papain-like_cys_pep_sf"/>
</dbReference>
<dbReference type="GeneID" id="33572838"/>
<protein>
    <recommendedName>
        <fullName evidence="4">Ubiquitin-like protease family profile domain-containing protein</fullName>
    </recommendedName>
</protein>
<proteinExistence type="inferred from homology"/>
<evidence type="ECO:0000256" key="1">
    <source>
        <dbReference type="ARBA" id="ARBA00005234"/>
    </source>
</evidence>
<comment type="similarity">
    <text evidence="1">Belongs to the peptidase C48 family.</text>
</comment>
<accession>A0A1Y2H1C9</accession>
<keyword evidence="6" id="KW-1185">Reference proteome</keyword>
<dbReference type="AlphaFoldDB" id="A0A1Y2H1C9"/>
<organism evidence="5 6">
    <name type="scientific">Lobosporangium transversale</name>
    <dbReference type="NCBI Taxonomy" id="64571"/>
    <lineage>
        <taxon>Eukaryota</taxon>
        <taxon>Fungi</taxon>
        <taxon>Fungi incertae sedis</taxon>
        <taxon>Mucoromycota</taxon>
        <taxon>Mortierellomycotina</taxon>
        <taxon>Mortierellomycetes</taxon>
        <taxon>Mortierellales</taxon>
        <taxon>Mortierellaceae</taxon>
        <taxon>Lobosporangium</taxon>
    </lineage>
</organism>
<dbReference type="Proteomes" id="UP000193648">
    <property type="component" value="Unassembled WGS sequence"/>
</dbReference>
<name>A0A1Y2H1C9_9FUNG</name>